<accession>A0AA45L936</accession>
<dbReference type="EMBL" id="CP073249">
    <property type="protein sequence ID" value="QUF05502.1"/>
    <property type="molecule type" value="Genomic_DNA"/>
</dbReference>
<dbReference type="AlphaFoldDB" id="A0AA45L936"/>
<gene>
    <name evidence="1" type="ORF">KCV87_05210</name>
</gene>
<sequence>MNDWPRLTQDEQRELLAVIAVTLLESAPSDWQRIVLEHRQLGGHIEISVGLISEDGALRAWTPPQRVWHRFQDLRAGVREPDRGTWFTARYTLERPDRFDVHYEWTAEPEFREPPTVRDYREDWDEFPRTPEHTPAWFRERLRDAVGDPGHKACL</sequence>
<dbReference type="Proteomes" id="UP000677152">
    <property type="component" value="Chromosome"/>
</dbReference>
<proteinExistence type="predicted"/>
<dbReference type="SUPFAM" id="SSF160424">
    <property type="entry name" value="BH3703-like"/>
    <property type="match status" value="1"/>
</dbReference>
<evidence type="ECO:0000313" key="1">
    <source>
        <dbReference type="EMBL" id="QUF05502.1"/>
    </source>
</evidence>
<reference evidence="1" key="1">
    <citation type="submission" date="2021-04" db="EMBL/GenBank/DDBJ databases">
        <title>Genomic sequence of Actinosynnema pretiosum subsp. pretiosum ATCC 31280 (C-14919).</title>
        <authorList>
            <person name="Bai L."/>
            <person name="Wang X."/>
            <person name="Xiao Y."/>
        </authorList>
    </citation>
    <scope>NUCLEOTIDE SEQUENCE</scope>
    <source>
        <strain evidence="1">ATCC 31280</strain>
    </source>
</reference>
<organism evidence="1 2">
    <name type="scientific">Actinosynnema pretiosum subsp. pretiosum</name>
    <dbReference type="NCBI Taxonomy" id="103721"/>
    <lineage>
        <taxon>Bacteria</taxon>
        <taxon>Bacillati</taxon>
        <taxon>Actinomycetota</taxon>
        <taxon>Actinomycetes</taxon>
        <taxon>Pseudonocardiales</taxon>
        <taxon>Pseudonocardiaceae</taxon>
        <taxon>Actinosynnema</taxon>
    </lineage>
</organism>
<evidence type="ECO:0000313" key="2">
    <source>
        <dbReference type="Proteomes" id="UP000677152"/>
    </source>
</evidence>
<name>A0AA45L936_9PSEU</name>
<dbReference type="InterPro" id="IPR036170">
    <property type="entry name" value="YezG-like_sf"/>
</dbReference>
<protein>
    <submittedName>
        <fullName evidence="1">Uncharacterized protein</fullName>
    </submittedName>
</protein>